<dbReference type="InterPro" id="IPR012677">
    <property type="entry name" value="Nucleotide-bd_a/b_plait_sf"/>
</dbReference>
<evidence type="ECO:0000313" key="3">
    <source>
        <dbReference type="EMBL" id="PWA77401.1"/>
    </source>
</evidence>
<dbReference type="SUPFAM" id="SSF54928">
    <property type="entry name" value="RNA-binding domain, RBD"/>
    <property type="match status" value="1"/>
</dbReference>
<evidence type="ECO:0000259" key="2">
    <source>
        <dbReference type="PROSITE" id="PS50102"/>
    </source>
</evidence>
<dbReference type="GO" id="GO:0003723">
    <property type="term" value="F:RNA binding"/>
    <property type="evidence" value="ECO:0007669"/>
    <property type="project" value="UniProtKB-UniRule"/>
</dbReference>
<dbReference type="AlphaFoldDB" id="A0A2U1NV89"/>
<organism evidence="3 4">
    <name type="scientific">Artemisia annua</name>
    <name type="common">Sweet wormwood</name>
    <dbReference type="NCBI Taxonomy" id="35608"/>
    <lineage>
        <taxon>Eukaryota</taxon>
        <taxon>Viridiplantae</taxon>
        <taxon>Streptophyta</taxon>
        <taxon>Embryophyta</taxon>
        <taxon>Tracheophyta</taxon>
        <taxon>Spermatophyta</taxon>
        <taxon>Magnoliopsida</taxon>
        <taxon>eudicotyledons</taxon>
        <taxon>Gunneridae</taxon>
        <taxon>Pentapetalae</taxon>
        <taxon>asterids</taxon>
        <taxon>campanulids</taxon>
        <taxon>Asterales</taxon>
        <taxon>Asteraceae</taxon>
        <taxon>Asteroideae</taxon>
        <taxon>Anthemideae</taxon>
        <taxon>Artemisiinae</taxon>
        <taxon>Artemisia</taxon>
    </lineage>
</organism>
<dbReference type="InterPro" id="IPR000504">
    <property type="entry name" value="RRM_dom"/>
</dbReference>
<dbReference type="PROSITE" id="PS50102">
    <property type="entry name" value="RRM"/>
    <property type="match status" value="1"/>
</dbReference>
<dbReference type="InterPro" id="IPR035979">
    <property type="entry name" value="RBD_domain_sf"/>
</dbReference>
<dbReference type="SMART" id="SM00360">
    <property type="entry name" value="RRM"/>
    <property type="match status" value="1"/>
</dbReference>
<dbReference type="Proteomes" id="UP000245207">
    <property type="component" value="Unassembled WGS sequence"/>
</dbReference>
<dbReference type="Pfam" id="PF00076">
    <property type="entry name" value="RRM_1"/>
    <property type="match status" value="1"/>
</dbReference>
<sequence>MGGSHHPSNPKFKDLHDITATTYVTNFPTSLGTKELWDLCDRCGSVADVYIARKLSKNGRRFAFVRFLKVKNKESLIDDLNKIWIGSYHLFAAMARDVQLILNINNVLNKEGFCDFNCKYIGGMWLWIEFDSPEACSKFQNNKEMSWYFTSLKHINKFFVADERVIWIEIGGLPLNAWTSKAFKKIALNWGEPLFVDEEPSENNSIGRVCIKTRIHSQVNEICKVVILGKSFNVSVKEFAGWVPDIRSMESLLLHSHFMSLHYMDNYLSYFLYVKRQSIGHGTKTP</sequence>
<dbReference type="Gene3D" id="3.30.70.330">
    <property type="match status" value="1"/>
</dbReference>
<dbReference type="EMBL" id="PKPP01002131">
    <property type="protein sequence ID" value="PWA77401.1"/>
    <property type="molecule type" value="Genomic_DNA"/>
</dbReference>
<keyword evidence="1" id="KW-0694">RNA-binding</keyword>
<comment type="caution">
    <text evidence="3">The sequence shown here is derived from an EMBL/GenBank/DDBJ whole genome shotgun (WGS) entry which is preliminary data.</text>
</comment>
<gene>
    <name evidence="3" type="ORF">CTI12_AA222650</name>
</gene>
<keyword evidence="4" id="KW-1185">Reference proteome</keyword>
<evidence type="ECO:0000256" key="1">
    <source>
        <dbReference type="PROSITE-ProRule" id="PRU00176"/>
    </source>
</evidence>
<proteinExistence type="predicted"/>
<dbReference type="CDD" id="cd00590">
    <property type="entry name" value="RRM_SF"/>
    <property type="match status" value="1"/>
</dbReference>
<evidence type="ECO:0000313" key="4">
    <source>
        <dbReference type="Proteomes" id="UP000245207"/>
    </source>
</evidence>
<reference evidence="3 4" key="1">
    <citation type="journal article" date="2018" name="Mol. Plant">
        <title>The genome of Artemisia annua provides insight into the evolution of Asteraceae family and artemisinin biosynthesis.</title>
        <authorList>
            <person name="Shen Q."/>
            <person name="Zhang L."/>
            <person name="Liao Z."/>
            <person name="Wang S."/>
            <person name="Yan T."/>
            <person name="Shi P."/>
            <person name="Liu M."/>
            <person name="Fu X."/>
            <person name="Pan Q."/>
            <person name="Wang Y."/>
            <person name="Lv Z."/>
            <person name="Lu X."/>
            <person name="Zhang F."/>
            <person name="Jiang W."/>
            <person name="Ma Y."/>
            <person name="Chen M."/>
            <person name="Hao X."/>
            <person name="Li L."/>
            <person name="Tang Y."/>
            <person name="Lv G."/>
            <person name="Zhou Y."/>
            <person name="Sun X."/>
            <person name="Brodelius P.E."/>
            <person name="Rose J.K.C."/>
            <person name="Tang K."/>
        </authorList>
    </citation>
    <scope>NUCLEOTIDE SEQUENCE [LARGE SCALE GENOMIC DNA]</scope>
    <source>
        <strain evidence="4">cv. Huhao1</strain>
        <tissue evidence="3">Leaf</tissue>
    </source>
</reference>
<name>A0A2U1NV89_ARTAN</name>
<accession>A0A2U1NV89</accession>
<dbReference type="OrthoDB" id="1752270at2759"/>
<protein>
    <submittedName>
        <fullName evidence="3">DUF4283 domain protein</fullName>
    </submittedName>
</protein>
<feature type="domain" description="RRM" evidence="2">
    <location>
        <begin position="20"/>
        <end position="97"/>
    </location>
</feature>